<keyword evidence="2" id="KW-0547">Nucleotide-binding</keyword>
<feature type="domain" description="AAA+ ATPase" evidence="5">
    <location>
        <begin position="601"/>
        <end position="742"/>
    </location>
</feature>
<dbReference type="SMART" id="SM00710">
    <property type="entry name" value="PbH1"/>
    <property type="match status" value="16"/>
</dbReference>
<dbReference type="SUPFAM" id="SSF52540">
    <property type="entry name" value="P-loop containing nucleoside triphosphate hydrolases"/>
    <property type="match status" value="2"/>
</dbReference>
<dbReference type="InterPro" id="IPR039448">
    <property type="entry name" value="Beta_helix"/>
</dbReference>
<dbReference type="PANTHER" id="PTHR43392:SF2">
    <property type="entry name" value="AAA-TYPE ATPASE FAMILY PROTEIN _ ANKYRIN REPEAT FAMILY PROTEIN"/>
    <property type="match status" value="1"/>
</dbReference>
<evidence type="ECO:0000256" key="1">
    <source>
        <dbReference type="ARBA" id="ARBA00010378"/>
    </source>
</evidence>
<evidence type="ECO:0000256" key="2">
    <source>
        <dbReference type="ARBA" id="ARBA00022741"/>
    </source>
</evidence>
<feature type="region of interest" description="Disordered" evidence="4">
    <location>
        <begin position="527"/>
        <end position="556"/>
    </location>
</feature>
<dbReference type="AlphaFoldDB" id="A0A1I2IYR3"/>
<keyword evidence="3" id="KW-0067">ATP-binding</keyword>
<dbReference type="InterPro" id="IPR027417">
    <property type="entry name" value="P-loop_NTPase"/>
</dbReference>
<dbReference type="FunFam" id="3.40.50.300:FF:000216">
    <property type="entry name" value="Type VII secretion ATPase EccA"/>
    <property type="match status" value="2"/>
</dbReference>
<comment type="similarity">
    <text evidence="1">Belongs to the CbxX/CfxQ family.</text>
</comment>
<dbReference type="Pfam" id="PF13229">
    <property type="entry name" value="Beta_helix"/>
    <property type="match status" value="2"/>
</dbReference>
<evidence type="ECO:0000256" key="4">
    <source>
        <dbReference type="SAM" id="MobiDB-lite"/>
    </source>
</evidence>
<keyword evidence="7" id="KW-1185">Reference proteome</keyword>
<dbReference type="Pfam" id="PF00004">
    <property type="entry name" value="AAA"/>
    <property type="match status" value="2"/>
</dbReference>
<feature type="region of interest" description="Disordered" evidence="4">
    <location>
        <begin position="1"/>
        <end position="20"/>
    </location>
</feature>
<dbReference type="STRING" id="380248.SAMN05216251_115127"/>
<reference evidence="6 7" key="1">
    <citation type="submission" date="2016-10" db="EMBL/GenBank/DDBJ databases">
        <authorList>
            <person name="de Groot N.N."/>
        </authorList>
    </citation>
    <scope>NUCLEOTIDE SEQUENCE [LARGE SCALE GENOMIC DNA]</scope>
    <source>
        <strain evidence="6 7">CGMCC 4.3510</strain>
    </source>
</reference>
<protein>
    <submittedName>
        <fullName evidence="6">AAA+-type ATPase, SpoVK/Ycf46/Vps4 family</fullName>
    </submittedName>
</protein>
<dbReference type="RefSeq" id="WP_093715747.1">
    <property type="nucleotide sequence ID" value="NZ_FONG01000015.1"/>
</dbReference>
<feature type="domain" description="AAA+ ATPase" evidence="5">
    <location>
        <begin position="884"/>
        <end position="1023"/>
    </location>
</feature>
<dbReference type="CDD" id="cd00009">
    <property type="entry name" value="AAA"/>
    <property type="match status" value="2"/>
</dbReference>
<organism evidence="6 7">
    <name type="scientific">Actinacidiphila alni</name>
    <dbReference type="NCBI Taxonomy" id="380248"/>
    <lineage>
        <taxon>Bacteria</taxon>
        <taxon>Bacillati</taxon>
        <taxon>Actinomycetota</taxon>
        <taxon>Actinomycetes</taxon>
        <taxon>Kitasatosporales</taxon>
        <taxon>Streptomycetaceae</taxon>
        <taxon>Actinacidiphila</taxon>
    </lineage>
</organism>
<dbReference type="GO" id="GO:0005524">
    <property type="term" value="F:ATP binding"/>
    <property type="evidence" value="ECO:0007669"/>
    <property type="project" value="UniProtKB-KW"/>
</dbReference>
<dbReference type="Proteomes" id="UP000199323">
    <property type="component" value="Unassembled WGS sequence"/>
</dbReference>
<dbReference type="InterPro" id="IPR006626">
    <property type="entry name" value="PbH1"/>
</dbReference>
<feature type="compositionally biased region" description="Basic and acidic residues" evidence="4">
    <location>
        <begin position="527"/>
        <end position="540"/>
    </location>
</feature>
<gene>
    <name evidence="6" type="ORF">SAMN05216251_115127</name>
</gene>
<dbReference type="GO" id="GO:0016887">
    <property type="term" value="F:ATP hydrolysis activity"/>
    <property type="evidence" value="ECO:0007669"/>
    <property type="project" value="InterPro"/>
</dbReference>
<dbReference type="InterPro" id="IPR003959">
    <property type="entry name" value="ATPase_AAA_core"/>
</dbReference>
<dbReference type="Gene3D" id="3.40.50.300">
    <property type="entry name" value="P-loop containing nucleotide triphosphate hydrolases"/>
    <property type="match status" value="2"/>
</dbReference>
<dbReference type="InterPro" id="IPR050773">
    <property type="entry name" value="CbxX/CfxQ_RuBisCO_ESX"/>
</dbReference>
<dbReference type="InterPro" id="IPR011050">
    <property type="entry name" value="Pectin_lyase_fold/virulence"/>
</dbReference>
<dbReference type="InterPro" id="IPR000641">
    <property type="entry name" value="CbxX/CfxQ"/>
</dbReference>
<proteinExistence type="inferred from homology"/>
<dbReference type="EMBL" id="FONG01000015">
    <property type="protein sequence ID" value="SFF47575.1"/>
    <property type="molecule type" value="Genomic_DNA"/>
</dbReference>
<dbReference type="InterPro" id="IPR012334">
    <property type="entry name" value="Pectin_lyas_fold"/>
</dbReference>
<dbReference type="OrthoDB" id="9806903at2"/>
<dbReference type="Gene3D" id="2.160.20.10">
    <property type="entry name" value="Single-stranded right-handed beta-helix, Pectin lyase-like"/>
    <property type="match status" value="2"/>
</dbReference>
<name>A0A1I2IYR3_9ACTN</name>
<dbReference type="SMART" id="SM00382">
    <property type="entry name" value="AAA"/>
    <property type="match status" value="2"/>
</dbReference>
<dbReference type="InterPro" id="IPR041627">
    <property type="entry name" value="AAA_lid_6"/>
</dbReference>
<accession>A0A1I2IYR3</accession>
<dbReference type="PANTHER" id="PTHR43392">
    <property type="entry name" value="AAA-TYPE ATPASE FAMILY PROTEIN / ANKYRIN REPEAT FAMILY PROTEIN"/>
    <property type="match status" value="1"/>
</dbReference>
<dbReference type="InterPro" id="IPR003593">
    <property type="entry name" value="AAA+_ATPase"/>
</dbReference>
<dbReference type="Pfam" id="PF17866">
    <property type="entry name" value="AAA_lid_6"/>
    <property type="match status" value="2"/>
</dbReference>
<dbReference type="PRINTS" id="PR00819">
    <property type="entry name" value="CBXCFQXSUPER"/>
</dbReference>
<dbReference type="Gene3D" id="1.10.8.60">
    <property type="match status" value="2"/>
</dbReference>
<evidence type="ECO:0000259" key="5">
    <source>
        <dbReference type="SMART" id="SM00382"/>
    </source>
</evidence>
<sequence length="1126" mass="116852">MARQHLTVGQDGGGGHRTIGDALEQARSGAVISVLPGRYAEQLVVRTRVTIVADGPRGSVEIAPFQGSAVTLVADGLMLNGLTLSGGEDDAPVVDAARGQVALDGCEVIGTGWTALLSRDTGSLAMRGCRITNPEGAGIVMVGSVASAVEDCVIEHLGSSAVVLGEGGRAVLRSCTLRDARGNGLLANGESGGSVEDCEISATDKPAVALEGDTTVGMKRGSVHDCATGVYLNSAGRTELTDVTVRDIAGHAVVVAGRSDPRLSNCRTERTRGSGLFVTGRSRGHYTGCVFASAAQPAIHVGDSSTPSFTGTNVVDSEGDGVLLTEESGAEFDQLEITGAGGTGIRVSAGANPLLRRARVRGSRGPGVLVTGDGRGRFEDCEVHDAAGAALSIEDRGNPHVRNCVFAGARDAGVSVGAHGRGSLRDCQVSGSAGSGVMVKADGDLSLVRVRVVDSRAHGVLVTAGGRAALNGCELRGNTGDGIRVDSAEPVTVTGCTVRSNQGAGLRHSQPGPNVTVDALTSADNKLSDTVRSTQEEKATADAPASGGTEQDADAEPETGALAELNSLVGLSAVKHQVKTLINLGRLAQRRAQLGIPAPPMSRHLVFSGPPGTGKTTVARLYGSILAELGLLRSGHLVEVSRSDLVAQVIGGTAIKTTEVFTKALGGVLFIDEAYTLLSDGRGSGANFGQEAIDTLVKLVEDHRDDVVVIVAGYSKEMEGFLAANPGLASRFTRAIEFANYSVEELVTITANMCEAHSYVLDPVARKALGVHFGRMTRDATFGNGRAARRAFEEIVDRQSFRLAVQPDAGEADLLLIVPEDIGEEEAAEARADGEGTAAADSDVLARLRGMIGLGAVKREVGGIVDLLTTSRQRAAVGLPVPKVSHHLVFSGPPGTGKTTVARLYADLLRSFGILPRGHLVEVARADLVGRYIGQTAQLTAEAFNRALGGVLFIDEAYTLTPAHSPQDFGREAVDTLLKLMEDHRDECVVIVAGYPDEMRRFIDSNPGLASRFSRHVAFEDYTTDELLAIIAEQTAAAGYACAPETVQALRAHLDGLPRTRSFGNGRLARQLVESMMTRQASRLGSVDAPGIDALTLLLPQDLPYGGVGFEAGAPGAVSAAEPGGH</sequence>
<dbReference type="SUPFAM" id="SSF51126">
    <property type="entry name" value="Pectin lyase-like"/>
    <property type="match status" value="2"/>
</dbReference>
<evidence type="ECO:0000313" key="7">
    <source>
        <dbReference type="Proteomes" id="UP000199323"/>
    </source>
</evidence>
<evidence type="ECO:0000313" key="6">
    <source>
        <dbReference type="EMBL" id="SFF47575.1"/>
    </source>
</evidence>
<evidence type="ECO:0000256" key="3">
    <source>
        <dbReference type="ARBA" id="ARBA00022840"/>
    </source>
</evidence>